<dbReference type="RefSeq" id="WP_132677410.1">
    <property type="nucleotide sequence ID" value="NZ_SMKS01000042.1"/>
</dbReference>
<organism evidence="1 2">
    <name type="scientific">Saccharopolyspora terrae</name>
    <dbReference type="NCBI Taxonomy" id="2530384"/>
    <lineage>
        <taxon>Bacteria</taxon>
        <taxon>Bacillati</taxon>
        <taxon>Actinomycetota</taxon>
        <taxon>Actinomycetes</taxon>
        <taxon>Pseudonocardiales</taxon>
        <taxon>Pseudonocardiaceae</taxon>
        <taxon>Saccharopolyspora</taxon>
    </lineage>
</organism>
<reference evidence="1 2" key="1">
    <citation type="submission" date="2019-03" db="EMBL/GenBank/DDBJ databases">
        <title>Draft genome sequences of novel Actinobacteria.</title>
        <authorList>
            <person name="Sahin N."/>
            <person name="Ay H."/>
            <person name="Saygin H."/>
        </authorList>
    </citation>
    <scope>NUCLEOTIDE SEQUENCE [LARGE SCALE GENOMIC DNA]</scope>
    <source>
        <strain evidence="1 2">16K309</strain>
    </source>
</reference>
<dbReference type="AlphaFoldDB" id="A0A4R4VHB6"/>
<dbReference type="OrthoDB" id="3686201at2"/>
<dbReference type="EMBL" id="SMKS01000042">
    <property type="protein sequence ID" value="TDD03117.1"/>
    <property type="molecule type" value="Genomic_DNA"/>
</dbReference>
<dbReference type="Proteomes" id="UP000295674">
    <property type="component" value="Unassembled WGS sequence"/>
</dbReference>
<keyword evidence="2" id="KW-1185">Reference proteome</keyword>
<name>A0A4R4VHB6_9PSEU</name>
<proteinExistence type="predicted"/>
<sequence>MSFSRPFAPDDRYDFEHASDFQSRYGAYLRQNAAQFVDVDGQQPTQSPLEFAASAWRVAQSPVMSPAYVESHPRVLSAVPTWDFDSRLAITVEIAASVPGETTRVLRGYWRGWQTGSTWHVQEDNDVPTATAVLLLRVPIEADGLPTPSFSRLAEPSTDAAKAAVQTICGRLNAALSGVFAQFARKEVA</sequence>
<gene>
    <name evidence="1" type="ORF">E1181_21310</name>
</gene>
<protein>
    <submittedName>
        <fullName evidence="1">Uncharacterized protein</fullName>
    </submittedName>
</protein>
<accession>A0A4R4VHB6</accession>
<evidence type="ECO:0000313" key="2">
    <source>
        <dbReference type="Proteomes" id="UP000295674"/>
    </source>
</evidence>
<evidence type="ECO:0000313" key="1">
    <source>
        <dbReference type="EMBL" id="TDD03117.1"/>
    </source>
</evidence>
<comment type="caution">
    <text evidence="1">The sequence shown here is derived from an EMBL/GenBank/DDBJ whole genome shotgun (WGS) entry which is preliminary data.</text>
</comment>